<dbReference type="InterPro" id="IPR009057">
    <property type="entry name" value="Homeodomain-like_sf"/>
</dbReference>
<dbReference type="EMBL" id="LR746264">
    <property type="protein sequence ID" value="CAA7389059.1"/>
    <property type="molecule type" value="Genomic_DNA"/>
</dbReference>
<feature type="domain" description="Myb-like" evidence="8">
    <location>
        <begin position="37"/>
        <end position="89"/>
    </location>
</feature>
<dbReference type="PANTHER" id="PTHR47995:SF18">
    <property type="entry name" value="TRANSCRIPTION FACTOR MYB65"/>
    <property type="match status" value="1"/>
</dbReference>
<feature type="domain" description="HTH myb-type" evidence="9">
    <location>
        <begin position="37"/>
        <end position="89"/>
    </location>
</feature>
<keyword evidence="2" id="KW-0677">Repeat</keyword>
<evidence type="ECO:0000256" key="4">
    <source>
        <dbReference type="ARBA" id="ARBA00023125"/>
    </source>
</evidence>
<dbReference type="CDD" id="cd00167">
    <property type="entry name" value="SANT"/>
    <property type="match status" value="2"/>
</dbReference>
<dbReference type="Proteomes" id="UP000663760">
    <property type="component" value="Chromosome 1"/>
</dbReference>
<evidence type="ECO:0000313" key="10">
    <source>
        <dbReference type="EMBL" id="CAA7389059.1"/>
    </source>
</evidence>
<dbReference type="PANTHER" id="PTHR47995">
    <property type="entry name" value="TRANSCRIPTION FACTOR MYB33-RELATED"/>
    <property type="match status" value="1"/>
</dbReference>
<evidence type="ECO:0000256" key="3">
    <source>
        <dbReference type="ARBA" id="ARBA00023015"/>
    </source>
</evidence>
<dbReference type="OrthoDB" id="2143914at2759"/>
<dbReference type="InterPro" id="IPR001005">
    <property type="entry name" value="SANT/Myb"/>
</dbReference>
<keyword evidence="11" id="KW-1185">Reference proteome</keyword>
<feature type="compositionally biased region" description="Polar residues" evidence="7">
    <location>
        <begin position="1"/>
        <end position="15"/>
    </location>
</feature>
<feature type="compositionally biased region" description="Polar residues" evidence="7">
    <location>
        <begin position="245"/>
        <end position="254"/>
    </location>
</feature>
<dbReference type="Pfam" id="PF00249">
    <property type="entry name" value="Myb_DNA-binding"/>
    <property type="match status" value="2"/>
</dbReference>
<reference evidence="10" key="1">
    <citation type="submission" date="2020-02" db="EMBL/GenBank/DDBJ databases">
        <authorList>
            <person name="Scholz U."/>
            <person name="Mascher M."/>
            <person name="Fiebig A."/>
        </authorList>
    </citation>
    <scope>NUCLEOTIDE SEQUENCE</scope>
</reference>
<feature type="region of interest" description="Disordered" evidence="7">
    <location>
        <begin position="147"/>
        <end position="191"/>
    </location>
</feature>
<evidence type="ECO:0000256" key="1">
    <source>
        <dbReference type="ARBA" id="ARBA00004123"/>
    </source>
</evidence>
<evidence type="ECO:0000256" key="2">
    <source>
        <dbReference type="ARBA" id="ARBA00022737"/>
    </source>
</evidence>
<dbReference type="SUPFAM" id="SSF46689">
    <property type="entry name" value="Homeodomain-like"/>
    <property type="match status" value="1"/>
</dbReference>
<accession>A0A7I8K015</accession>
<keyword evidence="6" id="KW-0539">Nucleus</keyword>
<dbReference type="GO" id="GO:0003677">
    <property type="term" value="F:DNA binding"/>
    <property type="evidence" value="ECO:0007669"/>
    <property type="project" value="UniProtKB-KW"/>
</dbReference>
<keyword evidence="5" id="KW-0804">Transcription</keyword>
<evidence type="ECO:0000256" key="6">
    <source>
        <dbReference type="ARBA" id="ARBA00023242"/>
    </source>
</evidence>
<proteinExistence type="predicted"/>
<organism evidence="10 11">
    <name type="scientific">Spirodela intermedia</name>
    <name type="common">Intermediate duckweed</name>
    <dbReference type="NCBI Taxonomy" id="51605"/>
    <lineage>
        <taxon>Eukaryota</taxon>
        <taxon>Viridiplantae</taxon>
        <taxon>Streptophyta</taxon>
        <taxon>Embryophyta</taxon>
        <taxon>Tracheophyta</taxon>
        <taxon>Spermatophyta</taxon>
        <taxon>Magnoliopsida</taxon>
        <taxon>Liliopsida</taxon>
        <taxon>Araceae</taxon>
        <taxon>Lemnoideae</taxon>
        <taxon>Spirodela</taxon>
    </lineage>
</organism>
<feature type="compositionally biased region" description="Pro residues" evidence="7">
    <location>
        <begin position="231"/>
        <end position="243"/>
    </location>
</feature>
<sequence>MSQTSHGSDSSSRIVQNDHVESSSVDEESSEVPASGTRPMKKGPWTAAEDAVLKDYVKKHGRGNWNAVQKKTRLARCGKSCRLRWSNHLRANLKKGAFTPEEERTIIRLQSKLGNKWAKISEHLEGRTDNEIKNYWNTRIKRCHRTGAPLYPPDVVPQGTADNPNGGKDDRAQPVRRQSNEDVESTGSDIPPVFFENLRRRSHPFHFQSLFSIPLADLLGKSPGSYGFNIPRPPSDCPRPFPAPETTSTGMPSCSQLLPSPRIDLPMGVNIPYDPEPPDGYFPASQAPPEAMKPELPSLQYSVLDLGDSLDCSPPPPTHVATNTCFESPLEARDQIIPDHYFPPRNDGLLESVVYEARALATARYRSTELISETPAAATTDAPIQHTACPNLGAPYSVLGHSAPPAPDLHKTPAAATTDAPIQHTACPNLGAPYSVLGHSAPPAPDRHKTPAAATTDAPIQHTACSNLGAPYSLLGHSAPPAMASTGELTSALHSCRGF</sequence>
<dbReference type="SMART" id="SM00717">
    <property type="entry name" value="SANT"/>
    <property type="match status" value="2"/>
</dbReference>
<dbReference type="AlphaFoldDB" id="A0A7I8K015"/>
<evidence type="ECO:0000259" key="9">
    <source>
        <dbReference type="PROSITE" id="PS51294"/>
    </source>
</evidence>
<name>A0A7I8K015_SPIIN</name>
<dbReference type="PROSITE" id="PS51294">
    <property type="entry name" value="HTH_MYB"/>
    <property type="match status" value="2"/>
</dbReference>
<gene>
    <name evidence="10" type="ORF">SI8410_01001166</name>
</gene>
<evidence type="ECO:0000256" key="7">
    <source>
        <dbReference type="SAM" id="MobiDB-lite"/>
    </source>
</evidence>
<feature type="region of interest" description="Disordered" evidence="7">
    <location>
        <begin position="1"/>
        <end position="46"/>
    </location>
</feature>
<feature type="domain" description="Myb-like" evidence="8">
    <location>
        <begin position="90"/>
        <end position="140"/>
    </location>
</feature>
<dbReference type="InterPro" id="IPR017930">
    <property type="entry name" value="Myb_dom"/>
</dbReference>
<evidence type="ECO:0000313" key="11">
    <source>
        <dbReference type="Proteomes" id="UP000663760"/>
    </source>
</evidence>
<feature type="region of interest" description="Disordered" evidence="7">
    <location>
        <begin position="227"/>
        <end position="254"/>
    </location>
</feature>
<evidence type="ECO:0000259" key="8">
    <source>
        <dbReference type="PROSITE" id="PS50090"/>
    </source>
</evidence>
<dbReference type="Gene3D" id="1.10.10.60">
    <property type="entry name" value="Homeodomain-like"/>
    <property type="match status" value="2"/>
</dbReference>
<dbReference type="PROSITE" id="PS50090">
    <property type="entry name" value="MYB_LIKE"/>
    <property type="match status" value="2"/>
</dbReference>
<comment type="subcellular location">
    <subcellularLocation>
        <location evidence="1">Nucleus</location>
    </subcellularLocation>
</comment>
<feature type="domain" description="HTH myb-type" evidence="9">
    <location>
        <begin position="90"/>
        <end position="144"/>
    </location>
</feature>
<evidence type="ECO:0000256" key="5">
    <source>
        <dbReference type="ARBA" id="ARBA00023163"/>
    </source>
</evidence>
<protein>
    <submittedName>
        <fullName evidence="10">Uncharacterized protein</fullName>
    </submittedName>
</protein>
<keyword evidence="3" id="KW-0805">Transcription regulation</keyword>
<keyword evidence="4" id="KW-0238">DNA-binding</keyword>
<dbReference type="FunFam" id="1.10.10.60:FF:000001">
    <property type="entry name" value="MYB-related transcription factor"/>
    <property type="match status" value="1"/>
</dbReference>
<dbReference type="GO" id="GO:0005634">
    <property type="term" value="C:nucleus"/>
    <property type="evidence" value="ECO:0007669"/>
    <property type="project" value="UniProtKB-SubCell"/>
</dbReference>